<dbReference type="Proteomes" id="UP000269721">
    <property type="component" value="Unassembled WGS sequence"/>
</dbReference>
<dbReference type="OrthoDB" id="428177at2759"/>
<evidence type="ECO:0000256" key="1">
    <source>
        <dbReference type="ARBA" id="ARBA00007754"/>
    </source>
</evidence>
<comment type="caution">
    <text evidence="4">Lacks conserved residue(s) required for the propagation of feature annotation.</text>
</comment>
<dbReference type="PROSITE" id="PS51764">
    <property type="entry name" value="GH26"/>
    <property type="match status" value="1"/>
</dbReference>
<evidence type="ECO:0000259" key="5">
    <source>
        <dbReference type="PROSITE" id="PS51764"/>
    </source>
</evidence>
<accession>A0A4P9WGE3</accession>
<evidence type="ECO:0000256" key="2">
    <source>
        <dbReference type="ARBA" id="ARBA00022801"/>
    </source>
</evidence>
<evidence type="ECO:0000256" key="4">
    <source>
        <dbReference type="PROSITE-ProRule" id="PRU01100"/>
    </source>
</evidence>
<sequence length="103" mass="10910">QSTGFPYAQQPLGFIQSWRTMANAIASSGAVRSQYALVWGPNAGNGVGYNGGITPDLATKIGTAEYNALDTNGDGEINLLDNPYAPYYPGDEYVDWVGLSVST</sequence>
<dbReference type="SUPFAM" id="SSF51445">
    <property type="entry name" value="(Trans)glycosidases"/>
    <property type="match status" value="1"/>
</dbReference>
<feature type="domain" description="GH26" evidence="5">
    <location>
        <begin position="1"/>
        <end position="103"/>
    </location>
</feature>
<feature type="non-terminal residue" evidence="6">
    <location>
        <position position="1"/>
    </location>
</feature>
<dbReference type="Gene3D" id="3.20.20.80">
    <property type="entry name" value="Glycosidases"/>
    <property type="match status" value="1"/>
</dbReference>
<evidence type="ECO:0000313" key="7">
    <source>
        <dbReference type="Proteomes" id="UP000269721"/>
    </source>
</evidence>
<proteinExistence type="inferred from homology"/>
<gene>
    <name evidence="6" type="ORF">BDK51DRAFT_9806</name>
</gene>
<feature type="non-terminal residue" evidence="6">
    <location>
        <position position="103"/>
    </location>
</feature>
<dbReference type="InterPro" id="IPR022790">
    <property type="entry name" value="GH26_dom"/>
</dbReference>
<dbReference type="GO" id="GO:0016985">
    <property type="term" value="F:mannan endo-1,4-beta-mannosidase activity"/>
    <property type="evidence" value="ECO:0007669"/>
    <property type="project" value="InterPro"/>
</dbReference>
<dbReference type="EMBL" id="KZ996041">
    <property type="protein sequence ID" value="RKO89526.1"/>
    <property type="molecule type" value="Genomic_DNA"/>
</dbReference>
<keyword evidence="3" id="KW-0326">Glycosidase</keyword>
<dbReference type="PANTHER" id="PTHR40079">
    <property type="entry name" value="MANNAN ENDO-1,4-BETA-MANNOSIDASE E-RELATED"/>
    <property type="match status" value="1"/>
</dbReference>
<keyword evidence="7" id="KW-1185">Reference proteome</keyword>
<comment type="similarity">
    <text evidence="1 4">Belongs to the glycosyl hydrolase 26 family.</text>
</comment>
<evidence type="ECO:0000313" key="6">
    <source>
        <dbReference type="EMBL" id="RKO89526.1"/>
    </source>
</evidence>
<evidence type="ECO:0000256" key="3">
    <source>
        <dbReference type="ARBA" id="ARBA00023295"/>
    </source>
</evidence>
<protein>
    <recommendedName>
        <fullName evidence="5">GH26 domain-containing protein</fullName>
    </recommendedName>
</protein>
<dbReference type="PANTHER" id="PTHR40079:SF4">
    <property type="entry name" value="GH26 DOMAIN-CONTAINING PROTEIN-RELATED"/>
    <property type="match status" value="1"/>
</dbReference>
<dbReference type="GO" id="GO:0006080">
    <property type="term" value="P:substituted mannan metabolic process"/>
    <property type="evidence" value="ECO:0007669"/>
    <property type="project" value="InterPro"/>
</dbReference>
<dbReference type="InterPro" id="IPR017853">
    <property type="entry name" value="GH"/>
</dbReference>
<reference evidence="7" key="1">
    <citation type="journal article" date="2018" name="Nat. Microbiol.">
        <title>Leveraging single-cell genomics to expand the fungal tree of life.</title>
        <authorList>
            <person name="Ahrendt S.R."/>
            <person name="Quandt C.A."/>
            <person name="Ciobanu D."/>
            <person name="Clum A."/>
            <person name="Salamov A."/>
            <person name="Andreopoulos B."/>
            <person name="Cheng J.F."/>
            <person name="Woyke T."/>
            <person name="Pelin A."/>
            <person name="Henrissat B."/>
            <person name="Reynolds N.K."/>
            <person name="Benny G.L."/>
            <person name="Smith M.E."/>
            <person name="James T.Y."/>
            <person name="Grigoriev I.V."/>
        </authorList>
    </citation>
    <scope>NUCLEOTIDE SEQUENCE [LARGE SCALE GENOMIC DNA]</scope>
</reference>
<dbReference type="AlphaFoldDB" id="A0A4P9WGE3"/>
<keyword evidence="2" id="KW-0378">Hydrolase</keyword>
<organism evidence="6 7">
    <name type="scientific">Blyttiomyces helicus</name>
    <dbReference type="NCBI Taxonomy" id="388810"/>
    <lineage>
        <taxon>Eukaryota</taxon>
        <taxon>Fungi</taxon>
        <taxon>Fungi incertae sedis</taxon>
        <taxon>Chytridiomycota</taxon>
        <taxon>Chytridiomycota incertae sedis</taxon>
        <taxon>Chytridiomycetes</taxon>
        <taxon>Chytridiomycetes incertae sedis</taxon>
        <taxon>Blyttiomyces</taxon>
    </lineage>
</organism>
<name>A0A4P9WGE3_9FUNG</name>
<dbReference type="InterPro" id="IPR000805">
    <property type="entry name" value="Glyco_hydro_26"/>
</dbReference>